<protein>
    <submittedName>
        <fullName evidence="3">Uncharacterized protein</fullName>
    </submittedName>
</protein>
<keyword evidence="2" id="KW-1185">Reference proteome</keyword>
<evidence type="ECO:0000256" key="1">
    <source>
        <dbReference type="SAM" id="Phobius"/>
    </source>
</evidence>
<gene>
    <name evidence="3" type="primary">LOC113739285</name>
</gene>
<accession>A0A6P6X5W2</accession>
<feature type="transmembrane region" description="Helical" evidence="1">
    <location>
        <begin position="66"/>
        <end position="84"/>
    </location>
</feature>
<dbReference type="PANTHER" id="PTHR36330:SF2">
    <property type="entry name" value="LIPASE_LIPOOXYGENASE, PLAT_LH2 FAMILY PROTEIN"/>
    <property type="match status" value="1"/>
</dbReference>
<dbReference type="PANTHER" id="PTHR36330">
    <property type="entry name" value="LIPASE/LIPOOXYGENASE, PLAT/LH2 FAMILY PROTEIN"/>
    <property type="match status" value="1"/>
</dbReference>
<evidence type="ECO:0000313" key="3">
    <source>
        <dbReference type="RefSeq" id="XP_027122316.1"/>
    </source>
</evidence>
<organism evidence="2 3">
    <name type="scientific">Coffea arabica</name>
    <name type="common">Arabian coffee</name>
    <dbReference type="NCBI Taxonomy" id="13443"/>
    <lineage>
        <taxon>Eukaryota</taxon>
        <taxon>Viridiplantae</taxon>
        <taxon>Streptophyta</taxon>
        <taxon>Embryophyta</taxon>
        <taxon>Tracheophyta</taxon>
        <taxon>Spermatophyta</taxon>
        <taxon>Magnoliopsida</taxon>
        <taxon>eudicotyledons</taxon>
        <taxon>Gunneridae</taxon>
        <taxon>Pentapetalae</taxon>
        <taxon>asterids</taxon>
        <taxon>lamiids</taxon>
        <taxon>Gentianales</taxon>
        <taxon>Rubiaceae</taxon>
        <taxon>Ixoroideae</taxon>
        <taxon>Gardenieae complex</taxon>
        <taxon>Bertiereae - Coffeeae clade</taxon>
        <taxon>Coffeeae</taxon>
        <taxon>Coffea</taxon>
    </lineage>
</organism>
<keyword evidence="1" id="KW-1133">Transmembrane helix</keyword>
<sequence length="176" mass="18934">MTLALRIYYLVKLMTFPWQNLDPGQSLSSEESMKEYADLKFSLLLYDAMLILTGSSIASFSLGENAALAFLTGGIGGFLYLLLLQRSIDGLPAAEIVPTNRMENFGQILGKSRGSLTSLVLAFALAVIAARYISGDAAGVLTPNDPIFGMVGFLMCKISVVLAAFRPLPTGSRENK</sequence>
<dbReference type="RefSeq" id="XP_027122316.1">
    <property type="nucleotide sequence ID" value="XM_027266515.1"/>
</dbReference>
<dbReference type="AlphaFoldDB" id="A0A6P6X5W2"/>
<feature type="transmembrane region" description="Helical" evidence="1">
    <location>
        <begin position="43"/>
        <end position="60"/>
    </location>
</feature>
<reference evidence="3" key="2">
    <citation type="submission" date="2025-08" db="UniProtKB">
        <authorList>
            <consortium name="RefSeq"/>
        </authorList>
    </citation>
    <scope>IDENTIFICATION</scope>
    <source>
        <tissue evidence="3">Leaves</tissue>
    </source>
</reference>
<feature type="transmembrane region" description="Helical" evidence="1">
    <location>
        <begin position="116"/>
        <end position="134"/>
    </location>
</feature>
<keyword evidence="1" id="KW-0472">Membrane</keyword>
<reference evidence="2" key="1">
    <citation type="journal article" date="2025" name="Foods">
        <title>Unveiling the Microbial Signatures of Arabica Coffee Cherries: Insights into Ripeness Specific Diversity, Functional Traits, and Implications for Quality and Safety.</title>
        <authorList>
            <consortium name="RefSeq"/>
            <person name="Tenea G.N."/>
            <person name="Cifuentes V."/>
            <person name="Reyes P."/>
            <person name="Cevallos-Vallejos M."/>
        </authorList>
    </citation>
    <scope>NUCLEOTIDE SEQUENCE [LARGE SCALE GENOMIC DNA]</scope>
</reference>
<feature type="transmembrane region" description="Helical" evidence="1">
    <location>
        <begin position="146"/>
        <end position="165"/>
    </location>
</feature>
<dbReference type="Proteomes" id="UP001652660">
    <property type="component" value="Chromosome 4c"/>
</dbReference>
<dbReference type="GeneID" id="113739285"/>
<evidence type="ECO:0000313" key="2">
    <source>
        <dbReference type="Proteomes" id="UP001652660"/>
    </source>
</evidence>
<proteinExistence type="predicted"/>
<name>A0A6P6X5W2_COFAR</name>
<keyword evidence="1" id="KW-0812">Transmembrane</keyword>
<dbReference type="OrthoDB" id="2018869at2759"/>